<dbReference type="PANTHER" id="PTHR48079:SF3">
    <property type="entry name" value="NAD-DEPENDENT EPIMERASE_DEHYDRATASE DOMAIN-CONTAINING PROTEIN"/>
    <property type="match status" value="1"/>
</dbReference>
<dbReference type="RefSeq" id="XP_013759748.1">
    <property type="nucleotide sequence ID" value="XM_013904294.1"/>
</dbReference>
<sequence>MRVLVLGATGFVGSAVARAFVVAGYQVFGTCRTEGKAAALRRNEITPVMCDLAKAESYAEALEDVGVIVHCALDATAPQKTDAIVVDAINAACRAEPGKTVIMLSSIWMYGEQRRVIDEATADNPPKLIRWRSSHEESVLRNECVASGFVLRCGVAYGRQGSLLSVYAGQAATHGSIRFPGDGANHMPMVHVDDIARACLAACESNLLGPNVFVVSASNVMVAELMHELATACELDSMDNVAYTGKPHNIDLFGRCLVMDQKADASFTRLKLGWTPLHRPFCDDAARYVEAMREFL</sequence>
<feature type="domain" description="NAD-dependent epimerase/dehydratase" evidence="1">
    <location>
        <begin position="3"/>
        <end position="214"/>
    </location>
</feature>
<dbReference type="SUPFAM" id="SSF51735">
    <property type="entry name" value="NAD(P)-binding Rossmann-fold domains"/>
    <property type="match status" value="1"/>
</dbReference>
<accession>A0A0L0D5C6</accession>
<name>A0A0L0D5C6_THETB</name>
<protein>
    <submittedName>
        <fullName evidence="2">NAD-dependent epimerase/dehydratase</fullName>
    </submittedName>
</protein>
<dbReference type="Pfam" id="PF01370">
    <property type="entry name" value="Epimerase"/>
    <property type="match status" value="1"/>
</dbReference>
<dbReference type="PANTHER" id="PTHR48079">
    <property type="entry name" value="PROTEIN YEEZ"/>
    <property type="match status" value="1"/>
</dbReference>
<dbReference type="InterPro" id="IPR051783">
    <property type="entry name" value="NAD(P)-dependent_oxidoreduct"/>
</dbReference>
<evidence type="ECO:0000259" key="1">
    <source>
        <dbReference type="Pfam" id="PF01370"/>
    </source>
</evidence>
<dbReference type="InterPro" id="IPR036291">
    <property type="entry name" value="NAD(P)-bd_dom_sf"/>
</dbReference>
<evidence type="ECO:0000313" key="3">
    <source>
        <dbReference type="Proteomes" id="UP000054408"/>
    </source>
</evidence>
<proteinExistence type="predicted"/>
<organism evidence="2 3">
    <name type="scientific">Thecamonas trahens ATCC 50062</name>
    <dbReference type="NCBI Taxonomy" id="461836"/>
    <lineage>
        <taxon>Eukaryota</taxon>
        <taxon>Apusozoa</taxon>
        <taxon>Apusomonadida</taxon>
        <taxon>Apusomonadidae</taxon>
        <taxon>Thecamonas</taxon>
    </lineage>
</organism>
<dbReference type="GO" id="GO:0005737">
    <property type="term" value="C:cytoplasm"/>
    <property type="evidence" value="ECO:0007669"/>
    <property type="project" value="TreeGrafter"/>
</dbReference>
<dbReference type="InterPro" id="IPR001509">
    <property type="entry name" value="Epimerase_deHydtase"/>
</dbReference>
<dbReference type="STRING" id="461836.A0A0L0D5C6"/>
<dbReference type="GO" id="GO:0004029">
    <property type="term" value="F:aldehyde dehydrogenase (NAD+) activity"/>
    <property type="evidence" value="ECO:0007669"/>
    <property type="project" value="TreeGrafter"/>
</dbReference>
<dbReference type="OMA" id="DITTQHE"/>
<dbReference type="OrthoDB" id="10000533at2759"/>
<dbReference type="Proteomes" id="UP000054408">
    <property type="component" value="Unassembled WGS sequence"/>
</dbReference>
<reference evidence="2 3" key="1">
    <citation type="submission" date="2010-05" db="EMBL/GenBank/DDBJ databases">
        <title>The Genome Sequence of Thecamonas trahens ATCC 50062.</title>
        <authorList>
            <consortium name="The Broad Institute Genome Sequencing Platform"/>
            <person name="Russ C."/>
            <person name="Cuomo C."/>
            <person name="Shea T."/>
            <person name="Young S.K."/>
            <person name="Zeng Q."/>
            <person name="Koehrsen M."/>
            <person name="Haas B."/>
            <person name="Borodovsky M."/>
            <person name="Guigo R."/>
            <person name="Alvarado L."/>
            <person name="Berlin A."/>
            <person name="Bochicchio J."/>
            <person name="Borenstein D."/>
            <person name="Chapman S."/>
            <person name="Chen Z."/>
            <person name="Freedman E."/>
            <person name="Gellesch M."/>
            <person name="Goldberg J."/>
            <person name="Griggs A."/>
            <person name="Gujja S."/>
            <person name="Heilman E."/>
            <person name="Heiman D."/>
            <person name="Hepburn T."/>
            <person name="Howarth C."/>
            <person name="Jen D."/>
            <person name="Larson L."/>
            <person name="Mehta T."/>
            <person name="Park D."/>
            <person name="Pearson M."/>
            <person name="Roberts A."/>
            <person name="Saif S."/>
            <person name="Shenoy N."/>
            <person name="Sisk P."/>
            <person name="Stolte C."/>
            <person name="Sykes S."/>
            <person name="Thomson T."/>
            <person name="Walk T."/>
            <person name="White J."/>
            <person name="Yandava C."/>
            <person name="Burger G."/>
            <person name="Gray M.W."/>
            <person name="Holland P.W.H."/>
            <person name="King N."/>
            <person name="Lang F.B.F."/>
            <person name="Roger A.J."/>
            <person name="Ruiz-Trillo I."/>
            <person name="Lander E."/>
            <person name="Nusbaum C."/>
        </authorList>
    </citation>
    <scope>NUCLEOTIDE SEQUENCE [LARGE SCALE GENOMIC DNA]</scope>
    <source>
        <strain evidence="2 3">ATCC 50062</strain>
    </source>
</reference>
<dbReference type="GeneID" id="25563417"/>
<gene>
    <name evidence="2" type="ORF">AMSG_03844</name>
</gene>
<dbReference type="AlphaFoldDB" id="A0A0L0D5C6"/>
<keyword evidence="3" id="KW-1185">Reference proteome</keyword>
<evidence type="ECO:0000313" key="2">
    <source>
        <dbReference type="EMBL" id="KNC47410.1"/>
    </source>
</evidence>
<dbReference type="Gene3D" id="3.40.50.720">
    <property type="entry name" value="NAD(P)-binding Rossmann-like Domain"/>
    <property type="match status" value="1"/>
</dbReference>
<dbReference type="eggNOG" id="KOG1502">
    <property type="taxonomic scope" value="Eukaryota"/>
</dbReference>
<dbReference type="EMBL" id="GL349446">
    <property type="protein sequence ID" value="KNC47410.1"/>
    <property type="molecule type" value="Genomic_DNA"/>
</dbReference>